<dbReference type="PANTHER" id="PTHR21040">
    <property type="entry name" value="BCDNA.GH04120"/>
    <property type="match status" value="1"/>
</dbReference>
<evidence type="ECO:0000256" key="1">
    <source>
        <dbReference type="ARBA" id="ARBA00001231"/>
    </source>
</evidence>
<organism evidence="7 8">
    <name type="scientific">Rotaria sordida</name>
    <dbReference type="NCBI Taxonomy" id="392033"/>
    <lineage>
        <taxon>Eukaryota</taxon>
        <taxon>Metazoa</taxon>
        <taxon>Spiralia</taxon>
        <taxon>Gnathifera</taxon>
        <taxon>Rotifera</taxon>
        <taxon>Eurotatoria</taxon>
        <taxon>Bdelloidea</taxon>
        <taxon>Philodinida</taxon>
        <taxon>Philodinidae</taxon>
        <taxon>Rotaria</taxon>
    </lineage>
</organism>
<feature type="transmembrane region" description="Helical" evidence="5">
    <location>
        <begin position="16"/>
        <end position="36"/>
    </location>
</feature>
<evidence type="ECO:0000259" key="6">
    <source>
        <dbReference type="Pfam" id="PF00728"/>
    </source>
</evidence>
<dbReference type="AlphaFoldDB" id="A0A814RUL2"/>
<proteinExistence type="inferred from homology"/>
<dbReference type="InterPro" id="IPR038901">
    <property type="entry name" value="HEXDC-like"/>
</dbReference>
<evidence type="ECO:0000313" key="7">
    <source>
        <dbReference type="EMBL" id="CAF1138719.1"/>
    </source>
</evidence>
<dbReference type="Gene3D" id="3.20.20.80">
    <property type="entry name" value="Glycosidases"/>
    <property type="match status" value="1"/>
</dbReference>
<accession>A0A814RUL2</accession>
<keyword evidence="5" id="KW-1133">Transmembrane helix</keyword>
<keyword evidence="5" id="KW-0472">Membrane</keyword>
<dbReference type="SUPFAM" id="SSF51445">
    <property type="entry name" value="(Trans)glycosidases"/>
    <property type="match status" value="1"/>
</dbReference>
<evidence type="ECO:0000256" key="5">
    <source>
        <dbReference type="SAM" id="Phobius"/>
    </source>
</evidence>
<protein>
    <recommendedName>
        <fullName evidence="3">beta-N-acetylhexosaminidase</fullName>
        <ecNumber evidence="3">3.2.1.52</ecNumber>
    </recommendedName>
</protein>
<dbReference type="PANTHER" id="PTHR21040:SF8">
    <property type="entry name" value="BCDNA.GH04120"/>
    <property type="match status" value="1"/>
</dbReference>
<comment type="catalytic activity">
    <reaction evidence="1">
        <text>Hydrolysis of terminal non-reducing N-acetyl-D-hexosamine residues in N-acetyl-beta-D-hexosaminides.</text>
        <dbReference type="EC" id="3.2.1.52"/>
    </reaction>
</comment>
<comment type="similarity">
    <text evidence="2">Belongs to the glycosyl hydrolase 20 family.</text>
</comment>
<dbReference type="InterPro" id="IPR015883">
    <property type="entry name" value="Glyco_hydro_20_cat"/>
</dbReference>
<dbReference type="InterPro" id="IPR017853">
    <property type="entry name" value="GH"/>
</dbReference>
<dbReference type="EC" id="3.2.1.52" evidence="3"/>
<dbReference type="Proteomes" id="UP000663864">
    <property type="component" value="Unassembled WGS sequence"/>
</dbReference>
<dbReference type="EMBL" id="CAJNOT010001066">
    <property type="protein sequence ID" value="CAF1138719.1"/>
    <property type="molecule type" value="Genomic_DNA"/>
</dbReference>
<reference evidence="7" key="1">
    <citation type="submission" date="2021-02" db="EMBL/GenBank/DDBJ databases">
        <authorList>
            <person name="Nowell W R."/>
        </authorList>
    </citation>
    <scope>NUCLEOTIDE SEQUENCE</scope>
</reference>
<dbReference type="GO" id="GO:0005975">
    <property type="term" value="P:carbohydrate metabolic process"/>
    <property type="evidence" value="ECO:0007669"/>
    <property type="project" value="InterPro"/>
</dbReference>
<name>A0A814RUL2_9BILA</name>
<dbReference type="GO" id="GO:0004563">
    <property type="term" value="F:beta-N-acetylhexosaminidase activity"/>
    <property type="evidence" value="ECO:0007669"/>
    <property type="project" value="UniProtKB-EC"/>
</dbReference>
<keyword evidence="4" id="KW-0378">Hydrolase</keyword>
<evidence type="ECO:0000256" key="2">
    <source>
        <dbReference type="ARBA" id="ARBA00006285"/>
    </source>
</evidence>
<gene>
    <name evidence="7" type="ORF">ZHD862_LOCUS19527</name>
</gene>
<comment type="caution">
    <text evidence="7">The sequence shown here is derived from an EMBL/GenBank/DDBJ whole genome shotgun (WGS) entry which is preliminary data.</text>
</comment>
<evidence type="ECO:0000313" key="8">
    <source>
        <dbReference type="Proteomes" id="UP000663864"/>
    </source>
</evidence>
<keyword evidence="5" id="KW-0812">Transmembrane</keyword>
<feature type="domain" description="Glycoside hydrolase family 20 catalytic" evidence="6">
    <location>
        <begin position="134"/>
        <end position="281"/>
    </location>
</feature>
<dbReference type="Pfam" id="PF00728">
    <property type="entry name" value="Glyco_hydro_20"/>
    <property type="match status" value="1"/>
</dbReference>
<evidence type="ECO:0000256" key="3">
    <source>
        <dbReference type="ARBA" id="ARBA00012663"/>
    </source>
</evidence>
<sequence>MSQLIGRVMFIKVRRLIQLSICLLFLIIIFTFYSRWSSTSNDKIQFYDNTFNNPFLPQDAFYKKKSNDIAIEQLNYGRPDLAKYIHLDLKGAPPKANKFYESFFNFLEKLQMGIKGVLIEYEDTLPLQGNLANISHHGAYTKSDIALIQAAAKKHGLEIIPLIQTFGHLEWILKLERFRSYRDDLNLPMAISPCLNNTYILLEDLLQQTLDMHLDSNIIHIGCDEVILKYSNPACPETDRSISEIYINHIQRIVNIVRKIRPGIRILVWDDILRIDQFINNQKLLNQLKGLVEPVSWNYFPTFNKQYKSSRAWKTYPKFFMNNWIASAFKGGLHRFSMITNTTHHVLNNREWLHFIASSNFQKDSFSAIILTGWSRFDHFMPLCDLLPTAYSSLIYSLYMLNTNKFLVDDSIHDCEDLLRLVHRDSQLCESLPGLSIWSGISSLSVLLRKIQNRLKILNTIAPEYNRKHLFVRRHELHSRLSELRFLQKDLLLVQKTLNRRLMELYSEDVIDEWFGLYLTPTANEIDKAFIDFSPVANKTSWERRPLI</sequence>
<evidence type="ECO:0000256" key="4">
    <source>
        <dbReference type="ARBA" id="ARBA00022801"/>
    </source>
</evidence>